<dbReference type="InterPro" id="IPR029058">
    <property type="entry name" value="AB_hydrolase_fold"/>
</dbReference>
<dbReference type="OrthoDB" id="236468at2"/>
<dbReference type="EMBL" id="CP036267">
    <property type="protein sequence ID" value="QDT33139.1"/>
    <property type="molecule type" value="Genomic_DNA"/>
</dbReference>
<dbReference type="InterPro" id="IPR051532">
    <property type="entry name" value="Ester_Hydrolysis_Enzymes"/>
</dbReference>
<dbReference type="Pfam" id="PF13472">
    <property type="entry name" value="Lipase_GDSL_2"/>
    <property type="match status" value="1"/>
</dbReference>
<dbReference type="InterPro" id="IPR008265">
    <property type="entry name" value="Lipase_GDSL_AS"/>
</dbReference>
<feature type="region of interest" description="Disordered" evidence="1">
    <location>
        <begin position="679"/>
        <end position="704"/>
    </location>
</feature>
<keyword evidence="3" id="KW-0378">Hydrolase</keyword>
<dbReference type="PANTHER" id="PTHR30383:SF5">
    <property type="entry name" value="SGNH HYDROLASE-TYPE ESTERASE DOMAIN-CONTAINING PROTEIN"/>
    <property type="match status" value="1"/>
</dbReference>
<dbReference type="InterPro" id="IPR013830">
    <property type="entry name" value="SGNH_hydro"/>
</dbReference>
<dbReference type="SUPFAM" id="SSF53474">
    <property type="entry name" value="alpha/beta-Hydrolases"/>
    <property type="match status" value="1"/>
</dbReference>
<evidence type="ECO:0000259" key="2">
    <source>
        <dbReference type="Pfam" id="PF13472"/>
    </source>
</evidence>
<sequence>MKQLTLIAFTLFGLINHPDGSLAEDSKFPVDAKRVLFLGDSITHAGQFISEIEKELLLQSNGNIPELINLGLSSETCTGLSEPDHPFPRPNVHERIDRALAKIKPDVVIACYGMNDGIYYPFSEERFHKYQHGIREIIRKVNASGAKLILMTPPAFDPLPLKEKGKLLPAGAEKYAWHSIYEDYDSVLKKYAAWLVTLDNEVEMVIDLHTPVSDYVARQRKENPNFTMSPDGVHVNNEGHAVLASAILSAWGIPESGISDQQLDELIGKRQAILHAAWVTHVGHLRPGVKEGLSLEKANAAANELQQQIDDRLIRLRPLLDRTQGQIHHLFYPASKKEGELSLVADFYLWIPPETTHVRGIIVHQHGCGDGASKGGATAANDLHWRELAKKWDCALLGTSIEGRQGTNCRDWCDARNGSAERFVQALGDFAKSTGHAEIAEVPWCLWGHSGGGFWASIMQALYPERIVAIWLQSGQAHSRWTSGEIPSLEVPGAAYGIPVVACPGFKEKGDKRFRVAWDGCLAMFKAYRQRNAPFIFAPDPLTGHECGDSRYLAIPFFDTCLSLRLPDADSKSQELKAIDMSKGLFATIDGKSIASSPSENQREETVWLPSPEFAEVWKEFIEKGSVSDKMPPPAPTNVRLVKSEAGTTRIAWNAIADFESGIAGFKVMQGGRVVAKKPESPKKRFGRPLFQSMSYHDTPEQPLPKMQLELDSEKLSDEPITVVTVNSSGLESKPVRVKESGVK</sequence>
<dbReference type="InterPro" id="IPR036514">
    <property type="entry name" value="SGNH_hydro_sf"/>
</dbReference>
<proteinExistence type="predicted"/>
<dbReference type="GO" id="GO:0006629">
    <property type="term" value="P:lipid metabolic process"/>
    <property type="evidence" value="ECO:0007669"/>
    <property type="project" value="InterPro"/>
</dbReference>
<dbReference type="SUPFAM" id="SSF52266">
    <property type="entry name" value="SGNH hydrolase"/>
    <property type="match status" value="1"/>
</dbReference>
<organism evidence="3 4">
    <name type="scientific">Thalassoglobus polymorphus</name>
    <dbReference type="NCBI Taxonomy" id="2527994"/>
    <lineage>
        <taxon>Bacteria</taxon>
        <taxon>Pseudomonadati</taxon>
        <taxon>Planctomycetota</taxon>
        <taxon>Planctomycetia</taxon>
        <taxon>Planctomycetales</taxon>
        <taxon>Planctomycetaceae</taxon>
        <taxon>Thalassoglobus</taxon>
    </lineage>
</organism>
<dbReference type="Gene3D" id="3.40.50.1110">
    <property type="entry name" value="SGNH hydrolase"/>
    <property type="match status" value="1"/>
</dbReference>
<dbReference type="PANTHER" id="PTHR30383">
    <property type="entry name" value="THIOESTERASE 1/PROTEASE 1/LYSOPHOSPHOLIPASE L1"/>
    <property type="match status" value="1"/>
</dbReference>
<gene>
    <name evidence="3" type="ORF">Mal48_23920</name>
</gene>
<dbReference type="GO" id="GO:0004622">
    <property type="term" value="F:phosphatidylcholine lysophospholipase activity"/>
    <property type="evidence" value="ECO:0007669"/>
    <property type="project" value="TreeGrafter"/>
</dbReference>
<dbReference type="PROSITE" id="PS01098">
    <property type="entry name" value="LIPASE_GDSL_SER"/>
    <property type="match status" value="1"/>
</dbReference>
<protein>
    <submittedName>
        <fullName evidence="3">GDSL-like Lipase/Acylhydrolase</fullName>
    </submittedName>
</protein>
<feature type="domain" description="SGNH hydrolase-type esterase" evidence="2">
    <location>
        <begin position="37"/>
        <end position="242"/>
    </location>
</feature>
<dbReference type="Gene3D" id="3.40.50.1820">
    <property type="entry name" value="alpha/beta hydrolase"/>
    <property type="match status" value="1"/>
</dbReference>
<dbReference type="CDD" id="cd01834">
    <property type="entry name" value="SGNH_hydrolase_like_2"/>
    <property type="match status" value="1"/>
</dbReference>
<name>A0A517QNC9_9PLAN</name>
<evidence type="ECO:0000256" key="1">
    <source>
        <dbReference type="SAM" id="MobiDB-lite"/>
    </source>
</evidence>
<dbReference type="RefSeq" id="WP_145198982.1">
    <property type="nucleotide sequence ID" value="NZ_CP036267.1"/>
</dbReference>
<dbReference type="Proteomes" id="UP000315724">
    <property type="component" value="Chromosome"/>
</dbReference>
<dbReference type="KEGG" id="tpol:Mal48_23920"/>
<dbReference type="AlphaFoldDB" id="A0A517QNC9"/>
<keyword evidence="4" id="KW-1185">Reference proteome</keyword>
<reference evidence="3 4" key="1">
    <citation type="submission" date="2019-02" db="EMBL/GenBank/DDBJ databases">
        <title>Deep-cultivation of Planctomycetes and their phenomic and genomic characterization uncovers novel biology.</title>
        <authorList>
            <person name="Wiegand S."/>
            <person name="Jogler M."/>
            <person name="Boedeker C."/>
            <person name="Pinto D."/>
            <person name="Vollmers J."/>
            <person name="Rivas-Marin E."/>
            <person name="Kohn T."/>
            <person name="Peeters S.H."/>
            <person name="Heuer A."/>
            <person name="Rast P."/>
            <person name="Oberbeckmann S."/>
            <person name="Bunk B."/>
            <person name="Jeske O."/>
            <person name="Meyerdierks A."/>
            <person name="Storesund J.E."/>
            <person name="Kallscheuer N."/>
            <person name="Luecker S."/>
            <person name="Lage O.M."/>
            <person name="Pohl T."/>
            <person name="Merkel B.J."/>
            <person name="Hornburger P."/>
            <person name="Mueller R.-W."/>
            <person name="Bruemmer F."/>
            <person name="Labrenz M."/>
            <person name="Spormann A.M."/>
            <person name="Op den Camp H."/>
            <person name="Overmann J."/>
            <person name="Amann R."/>
            <person name="Jetten M.S.M."/>
            <person name="Mascher T."/>
            <person name="Medema M.H."/>
            <person name="Devos D.P."/>
            <person name="Kaster A.-K."/>
            <person name="Ovreas L."/>
            <person name="Rohde M."/>
            <person name="Galperin M.Y."/>
            <person name="Jogler C."/>
        </authorList>
    </citation>
    <scope>NUCLEOTIDE SEQUENCE [LARGE SCALE GENOMIC DNA]</scope>
    <source>
        <strain evidence="3 4">Mal48</strain>
    </source>
</reference>
<evidence type="ECO:0000313" key="3">
    <source>
        <dbReference type="EMBL" id="QDT33139.1"/>
    </source>
</evidence>
<accession>A0A517QNC9</accession>
<evidence type="ECO:0000313" key="4">
    <source>
        <dbReference type="Proteomes" id="UP000315724"/>
    </source>
</evidence>